<sequence length="184" mass="21306">MNHSLRISSPAERDWYSDDTKKALVPLVKEIDSHNKKVDIHEEARARVESGDIESISSKDLFEGPASNTYRFDLYGKALELCNKVKEFSQLHVADHKTRHNEIVDQLESWKVRIREELTKLGYVEEALHQGHRQSVNLFYRMHPEVVKLLLLEQSFKHPDYPSGGNRAVLIDGMNRLRKQCLAT</sequence>
<evidence type="ECO:0000313" key="2">
    <source>
        <dbReference type="Proteomes" id="UP000322887"/>
    </source>
</evidence>
<dbReference type="GeneID" id="98646007"/>
<dbReference type="EMBL" id="CP042910">
    <property type="protein sequence ID" value="QEG15528.1"/>
    <property type="molecule type" value="Genomic_DNA"/>
</dbReference>
<name>A0ABX5YII5_9PLAN</name>
<evidence type="ECO:0000313" key="1">
    <source>
        <dbReference type="EMBL" id="QEG15528.1"/>
    </source>
</evidence>
<accession>A0ABX5YII5</accession>
<gene>
    <name evidence="1" type="ORF">GmarT_13690</name>
</gene>
<protein>
    <submittedName>
        <fullName evidence="1">Uncharacterized protein</fullName>
    </submittedName>
</protein>
<keyword evidence="2" id="KW-1185">Reference proteome</keyword>
<dbReference type="Proteomes" id="UP000322887">
    <property type="component" value="Chromosome"/>
</dbReference>
<organism evidence="1 2">
    <name type="scientific">Gimesia maris</name>
    <dbReference type="NCBI Taxonomy" id="122"/>
    <lineage>
        <taxon>Bacteria</taxon>
        <taxon>Pseudomonadati</taxon>
        <taxon>Planctomycetota</taxon>
        <taxon>Planctomycetia</taxon>
        <taxon>Planctomycetales</taxon>
        <taxon>Planctomycetaceae</taxon>
        <taxon>Gimesia</taxon>
    </lineage>
</organism>
<reference evidence="1 2" key="1">
    <citation type="submission" date="2019-08" db="EMBL/GenBank/DDBJ databases">
        <title>Deep-cultivation of Planctomycetes and their phenomic and genomic characterization uncovers novel biology.</title>
        <authorList>
            <person name="Wiegand S."/>
            <person name="Jogler M."/>
            <person name="Boedeker C."/>
            <person name="Pinto D."/>
            <person name="Vollmers J."/>
            <person name="Rivas-Marin E."/>
            <person name="Kohn T."/>
            <person name="Peeters S.H."/>
            <person name="Heuer A."/>
            <person name="Rast P."/>
            <person name="Oberbeckmann S."/>
            <person name="Bunk B."/>
            <person name="Jeske O."/>
            <person name="Meyerdierks A."/>
            <person name="Storesund J.E."/>
            <person name="Kallscheuer N."/>
            <person name="Luecker S."/>
            <person name="Lage O.M."/>
            <person name="Pohl T."/>
            <person name="Merkel B.J."/>
            <person name="Hornburger P."/>
            <person name="Mueller R.-W."/>
            <person name="Bruemmer F."/>
            <person name="Labrenz M."/>
            <person name="Spormann A.M."/>
            <person name="Op den Camp H."/>
            <person name="Overmann J."/>
            <person name="Amann R."/>
            <person name="Jetten M.S.M."/>
            <person name="Mascher T."/>
            <person name="Medema M.H."/>
            <person name="Devos D.P."/>
            <person name="Kaster A.-K."/>
            <person name="Ovreas L."/>
            <person name="Rohde M."/>
            <person name="Galperin M.Y."/>
            <person name="Jogler C."/>
        </authorList>
    </citation>
    <scope>NUCLEOTIDE SEQUENCE [LARGE SCALE GENOMIC DNA]</scope>
    <source>
        <strain evidence="1 2">DSM 8797</strain>
    </source>
</reference>
<proteinExistence type="predicted"/>
<dbReference type="RefSeq" id="WP_002647538.1">
    <property type="nucleotide sequence ID" value="NZ_CP042910.1"/>
</dbReference>